<evidence type="ECO:0000313" key="2">
    <source>
        <dbReference type="EMBL" id="PMD14799.1"/>
    </source>
</evidence>
<dbReference type="Proteomes" id="UP000235672">
    <property type="component" value="Unassembled WGS sequence"/>
</dbReference>
<keyword evidence="1" id="KW-0472">Membrane</keyword>
<accession>A0A2J6PLC6</accession>
<dbReference type="EMBL" id="KZ613518">
    <property type="protein sequence ID" value="PMD14799.1"/>
    <property type="molecule type" value="Genomic_DNA"/>
</dbReference>
<keyword evidence="1" id="KW-0812">Transmembrane</keyword>
<evidence type="ECO:0000313" key="3">
    <source>
        <dbReference type="Proteomes" id="UP000235672"/>
    </source>
</evidence>
<reference evidence="2 3" key="1">
    <citation type="submission" date="2016-05" db="EMBL/GenBank/DDBJ databases">
        <title>A degradative enzymes factory behind the ericoid mycorrhizal symbiosis.</title>
        <authorList>
            <consortium name="DOE Joint Genome Institute"/>
            <person name="Martino E."/>
            <person name="Morin E."/>
            <person name="Grelet G."/>
            <person name="Kuo A."/>
            <person name="Kohler A."/>
            <person name="Daghino S."/>
            <person name="Barry K."/>
            <person name="Choi C."/>
            <person name="Cichocki N."/>
            <person name="Clum A."/>
            <person name="Copeland A."/>
            <person name="Hainaut M."/>
            <person name="Haridas S."/>
            <person name="Labutti K."/>
            <person name="Lindquist E."/>
            <person name="Lipzen A."/>
            <person name="Khouja H.-R."/>
            <person name="Murat C."/>
            <person name="Ohm R."/>
            <person name="Olson A."/>
            <person name="Spatafora J."/>
            <person name="Veneault-Fourrey C."/>
            <person name="Henrissat B."/>
            <person name="Grigoriev I."/>
            <person name="Martin F."/>
            <person name="Perotto S."/>
        </authorList>
    </citation>
    <scope>NUCLEOTIDE SEQUENCE [LARGE SCALE GENOMIC DNA]</scope>
    <source>
        <strain evidence="2 3">UAMH 7357</strain>
    </source>
</reference>
<gene>
    <name evidence="2" type="ORF">NA56DRAFT_362421</name>
</gene>
<name>A0A2J6PLC6_9HELO</name>
<proteinExistence type="predicted"/>
<keyword evidence="1" id="KW-1133">Transmembrane helix</keyword>
<protein>
    <submittedName>
        <fullName evidence="2">Uncharacterized protein</fullName>
    </submittedName>
</protein>
<dbReference type="AlphaFoldDB" id="A0A2J6PLC6"/>
<organism evidence="2 3">
    <name type="scientific">Hyaloscypha hepaticicola</name>
    <dbReference type="NCBI Taxonomy" id="2082293"/>
    <lineage>
        <taxon>Eukaryota</taxon>
        <taxon>Fungi</taxon>
        <taxon>Dikarya</taxon>
        <taxon>Ascomycota</taxon>
        <taxon>Pezizomycotina</taxon>
        <taxon>Leotiomycetes</taxon>
        <taxon>Helotiales</taxon>
        <taxon>Hyaloscyphaceae</taxon>
        <taxon>Hyaloscypha</taxon>
    </lineage>
</organism>
<evidence type="ECO:0000256" key="1">
    <source>
        <dbReference type="SAM" id="Phobius"/>
    </source>
</evidence>
<sequence>MSESVCTVCKLHDGKEATLNSTLMIPAAFVAMTFLLSRSAFLPAYTFPPAMHTHTRQTIYARIWLDLSDPLPQPHSSASMKKRVSLACLLSSSRYWPSRYCSRSSEWDVKPSRPSVNDFYRTIQSQPQSAMSR</sequence>
<keyword evidence="3" id="KW-1185">Reference proteome</keyword>
<feature type="transmembrane region" description="Helical" evidence="1">
    <location>
        <begin position="23"/>
        <end position="47"/>
    </location>
</feature>